<evidence type="ECO:0000313" key="1">
    <source>
        <dbReference type="EMBL" id="GAA4434130.1"/>
    </source>
</evidence>
<organism evidence="1 2">
    <name type="scientific">Ravibacter arvi</name>
    <dbReference type="NCBI Taxonomy" id="2051041"/>
    <lineage>
        <taxon>Bacteria</taxon>
        <taxon>Pseudomonadati</taxon>
        <taxon>Bacteroidota</taxon>
        <taxon>Cytophagia</taxon>
        <taxon>Cytophagales</taxon>
        <taxon>Spirosomataceae</taxon>
        <taxon>Ravibacter</taxon>
    </lineage>
</organism>
<proteinExistence type="predicted"/>
<protein>
    <submittedName>
        <fullName evidence="1">Uncharacterized protein</fullName>
    </submittedName>
</protein>
<dbReference type="Proteomes" id="UP001501508">
    <property type="component" value="Unassembled WGS sequence"/>
</dbReference>
<sequence>MTVLNMYRPLVVILLFLLAQLPIEKAGNFLFPLDDTASLNETCAYPPSNLSEASPLPKGLHFDVVLYEKKEGSDEEFLFDQDTEKSGNAGYLTLTPFFLALLSQPAGGKRMPASCMPVLLRRHIRFRALLI</sequence>
<gene>
    <name evidence="1" type="ORF">GCM10023091_08630</name>
</gene>
<comment type="caution">
    <text evidence="1">The sequence shown here is derived from an EMBL/GenBank/DDBJ whole genome shotgun (WGS) entry which is preliminary data.</text>
</comment>
<keyword evidence="2" id="KW-1185">Reference proteome</keyword>
<accession>A0ABP8LTE9</accession>
<dbReference type="EMBL" id="BAABEY010000010">
    <property type="protein sequence ID" value="GAA4434130.1"/>
    <property type="molecule type" value="Genomic_DNA"/>
</dbReference>
<evidence type="ECO:0000313" key="2">
    <source>
        <dbReference type="Proteomes" id="UP001501508"/>
    </source>
</evidence>
<reference evidence="2" key="1">
    <citation type="journal article" date="2019" name="Int. J. Syst. Evol. Microbiol.">
        <title>The Global Catalogue of Microorganisms (GCM) 10K type strain sequencing project: providing services to taxonomists for standard genome sequencing and annotation.</title>
        <authorList>
            <consortium name="The Broad Institute Genomics Platform"/>
            <consortium name="The Broad Institute Genome Sequencing Center for Infectious Disease"/>
            <person name="Wu L."/>
            <person name="Ma J."/>
        </authorList>
    </citation>
    <scope>NUCLEOTIDE SEQUENCE [LARGE SCALE GENOMIC DNA]</scope>
    <source>
        <strain evidence="2">JCM 31920</strain>
    </source>
</reference>
<name>A0ABP8LTE9_9BACT</name>